<feature type="transmembrane region" description="Helical" evidence="7">
    <location>
        <begin position="29"/>
        <end position="50"/>
    </location>
</feature>
<comment type="similarity">
    <text evidence="2 7">Belongs to the DedA family.</text>
</comment>
<dbReference type="OrthoDB" id="9813426at2"/>
<dbReference type="InterPro" id="IPR058127">
    <property type="entry name" value="DedA"/>
</dbReference>
<keyword evidence="4 7" id="KW-0812">Transmembrane</keyword>
<dbReference type="InterPro" id="IPR032816">
    <property type="entry name" value="VTT_dom"/>
</dbReference>
<reference evidence="10" key="2">
    <citation type="submission" date="2016-03" db="EMBL/GenBank/DDBJ databases">
        <authorList>
            <person name="Ploux O."/>
        </authorList>
    </citation>
    <scope>NUCLEOTIDE SEQUENCE [LARGE SCALE GENOMIC DNA]</scope>
    <source>
        <strain evidence="10">PP9</strain>
    </source>
</reference>
<reference evidence="9 10" key="1">
    <citation type="journal article" date="2016" name="Genome Announc.">
        <title>Whole-Genome Sequence of Rummeliibacillus stabekisii Strain PP9 Isolated from Antarctic Soil.</title>
        <authorList>
            <person name="da Mota F.F."/>
            <person name="Vollu R.E."/>
            <person name="Jurelevicius D."/>
            <person name="Seldin L."/>
        </authorList>
    </citation>
    <scope>NUCLEOTIDE SEQUENCE [LARGE SCALE GENOMIC DNA]</scope>
    <source>
        <strain evidence="9 10">PP9</strain>
    </source>
</reference>
<feature type="domain" description="VTT" evidence="8">
    <location>
        <begin position="50"/>
        <end position="176"/>
    </location>
</feature>
<keyword evidence="3 7" id="KW-1003">Cell membrane</keyword>
<evidence type="ECO:0000256" key="6">
    <source>
        <dbReference type="ARBA" id="ARBA00023136"/>
    </source>
</evidence>
<evidence type="ECO:0000256" key="2">
    <source>
        <dbReference type="ARBA" id="ARBA00010792"/>
    </source>
</evidence>
<dbReference type="PANTHER" id="PTHR30353:SF0">
    <property type="entry name" value="TRANSMEMBRANE PROTEIN"/>
    <property type="match status" value="1"/>
</dbReference>
<evidence type="ECO:0000256" key="4">
    <source>
        <dbReference type="ARBA" id="ARBA00022692"/>
    </source>
</evidence>
<feature type="transmembrane region" description="Helical" evidence="7">
    <location>
        <begin position="190"/>
        <end position="209"/>
    </location>
</feature>
<evidence type="ECO:0000313" key="9">
    <source>
        <dbReference type="EMBL" id="AMW99819.1"/>
    </source>
</evidence>
<proteinExistence type="inferred from homology"/>
<dbReference type="NCBIfam" id="NF008102">
    <property type="entry name" value="PRK10847.1"/>
    <property type="match status" value="1"/>
</dbReference>
<organism evidence="9 10">
    <name type="scientific">Rummeliibacillus stabekisii</name>
    <dbReference type="NCBI Taxonomy" id="241244"/>
    <lineage>
        <taxon>Bacteria</taxon>
        <taxon>Bacillati</taxon>
        <taxon>Bacillota</taxon>
        <taxon>Bacilli</taxon>
        <taxon>Bacillales</taxon>
        <taxon>Caryophanaceae</taxon>
        <taxon>Rummeliibacillus</taxon>
    </lineage>
</organism>
<evidence type="ECO:0000256" key="3">
    <source>
        <dbReference type="ARBA" id="ARBA00022475"/>
    </source>
</evidence>
<dbReference type="STRING" id="241244.ATY39_10430"/>
<evidence type="ECO:0000256" key="7">
    <source>
        <dbReference type="RuleBase" id="RU367016"/>
    </source>
</evidence>
<protein>
    <submittedName>
        <fullName evidence="9">Cytochrome O ubiquinol oxidase</fullName>
    </submittedName>
</protein>
<name>A0A143HEF2_9BACL</name>
<evidence type="ECO:0000259" key="8">
    <source>
        <dbReference type="Pfam" id="PF09335"/>
    </source>
</evidence>
<feature type="transmembrane region" description="Helical" evidence="7">
    <location>
        <begin position="56"/>
        <end position="84"/>
    </location>
</feature>
<gene>
    <name evidence="9" type="ORF">ATY39_10430</name>
</gene>
<keyword evidence="6 7" id="KW-0472">Membrane</keyword>
<evidence type="ECO:0000313" key="10">
    <source>
        <dbReference type="Proteomes" id="UP000076021"/>
    </source>
</evidence>
<accession>A0A143HEF2</accession>
<evidence type="ECO:0000256" key="5">
    <source>
        <dbReference type="ARBA" id="ARBA00022989"/>
    </source>
</evidence>
<keyword evidence="5 7" id="KW-1133">Transmembrane helix</keyword>
<dbReference type="KEGG" id="rst:ATY39_10430"/>
<dbReference type="PANTHER" id="PTHR30353">
    <property type="entry name" value="INNER MEMBRANE PROTEIN DEDA-RELATED"/>
    <property type="match status" value="1"/>
</dbReference>
<dbReference type="GO" id="GO:0005886">
    <property type="term" value="C:plasma membrane"/>
    <property type="evidence" value="ECO:0007669"/>
    <property type="project" value="UniProtKB-SubCell"/>
</dbReference>
<dbReference type="AlphaFoldDB" id="A0A143HEF2"/>
<dbReference type="InterPro" id="IPR032818">
    <property type="entry name" value="DedA-like"/>
</dbReference>
<dbReference type="Proteomes" id="UP000076021">
    <property type="component" value="Chromosome"/>
</dbReference>
<evidence type="ECO:0000256" key="1">
    <source>
        <dbReference type="ARBA" id="ARBA00004651"/>
    </source>
</evidence>
<comment type="subcellular location">
    <subcellularLocation>
        <location evidence="1 7">Cell membrane</location>
        <topology evidence="1 7">Multi-pass membrane protein</topology>
    </subcellularLocation>
</comment>
<sequence>MIDLIVGLFNFIMHIDEHLKSIVNQYPKWVYGILFLIVFVETGVVIMPFLPGDSLLFAAGAMAAIGGLNLWTVLVIFFVAAVLGDSLNYEIGKKVGGAISNHRFFGRFIKKENLDQAHAFFEKHGGKTVMIARFMPLIRTFIPFVAGASKMRYPYFIMYNVAGALLWVLIAVFCGYFFGNIKIVKDNFSVFILGIVFVSILPAIIGLIAPKFKKK</sequence>
<dbReference type="Pfam" id="PF09335">
    <property type="entry name" value="VTT_dom"/>
    <property type="match status" value="1"/>
</dbReference>
<feature type="transmembrane region" description="Helical" evidence="7">
    <location>
        <begin position="156"/>
        <end position="178"/>
    </location>
</feature>
<keyword evidence="10" id="KW-1185">Reference proteome</keyword>
<dbReference type="EMBL" id="CP014806">
    <property type="protein sequence ID" value="AMW99819.1"/>
    <property type="molecule type" value="Genomic_DNA"/>
</dbReference>